<proteinExistence type="predicted"/>
<comment type="caution">
    <text evidence="1">The sequence shown here is derived from an EMBL/GenBank/DDBJ whole genome shotgun (WGS) entry which is preliminary data.</text>
</comment>
<sequence>MSLFLEPNGLIQETNFRHTEDLRIYLWILTHSKEEAGYEGERFLEKGQYIASLGNLRDYLWFYSGNKVDRYSVSRIQLSIKRLERYGWIQAEKMPHGKGDRGTGPSSLSKDWTIILGQGTCPPVP</sequence>
<dbReference type="EMBL" id="MINN01000117">
    <property type="protein sequence ID" value="OIU69807.1"/>
    <property type="molecule type" value="Genomic_DNA"/>
</dbReference>
<dbReference type="AlphaFoldDB" id="A0A1J6WPG2"/>
<evidence type="ECO:0000313" key="2">
    <source>
        <dbReference type="Proteomes" id="UP000182062"/>
    </source>
</evidence>
<dbReference type="Proteomes" id="UP000182062">
    <property type="component" value="Unassembled WGS sequence"/>
</dbReference>
<evidence type="ECO:0000313" key="1">
    <source>
        <dbReference type="EMBL" id="OIU69807.1"/>
    </source>
</evidence>
<organism evidence="1 2">
    <name type="scientific">Rossellomorea aquimaris</name>
    <dbReference type="NCBI Taxonomy" id="189382"/>
    <lineage>
        <taxon>Bacteria</taxon>
        <taxon>Bacillati</taxon>
        <taxon>Bacillota</taxon>
        <taxon>Bacilli</taxon>
        <taxon>Bacillales</taxon>
        <taxon>Bacillaceae</taxon>
        <taxon>Rossellomorea</taxon>
    </lineage>
</organism>
<reference evidence="1 2" key="1">
    <citation type="submission" date="2016-09" db="EMBL/GenBank/DDBJ databases">
        <title>Bacillus aquimaris SAMM genome sequence reveals colonization and biosurfactant production capacities.</title>
        <authorList>
            <person name="Waghmode S.R."/>
            <person name="Suryavanshi M.V."/>
        </authorList>
    </citation>
    <scope>NUCLEOTIDE SEQUENCE [LARGE SCALE GENOMIC DNA]</scope>
    <source>
        <strain evidence="1 2">SAMM</strain>
    </source>
</reference>
<protein>
    <submittedName>
        <fullName evidence="1">Uncharacterized protein</fullName>
    </submittedName>
</protein>
<name>A0A1J6WPG2_9BACI</name>
<accession>A0A1J6WPG2</accession>
<gene>
    <name evidence="1" type="ORF">BHE18_02545</name>
</gene>
<keyword evidence="2" id="KW-1185">Reference proteome</keyword>